<reference evidence="1" key="1">
    <citation type="submission" date="2022-02" db="EMBL/GenBank/DDBJ databases">
        <title>Plant Genome Project.</title>
        <authorList>
            <person name="Zhang R.-G."/>
        </authorList>
    </citation>
    <scope>NUCLEOTIDE SEQUENCE</scope>
    <source>
        <strain evidence="1">AT1</strain>
    </source>
</reference>
<proteinExistence type="predicted"/>
<organism evidence="1 2">
    <name type="scientific">Rhododendron molle</name>
    <name type="common">Chinese azalea</name>
    <name type="synonym">Azalea mollis</name>
    <dbReference type="NCBI Taxonomy" id="49168"/>
    <lineage>
        <taxon>Eukaryota</taxon>
        <taxon>Viridiplantae</taxon>
        <taxon>Streptophyta</taxon>
        <taxon>Embryophyta</taxon>
        <taxon>Tracheophyta</taxon>
        <taxon>Spermatophyta</taxon>
        <taxon>Magnoliopsida</taxon>
        <taxon>eudicotyledons</taxon>
        <taxon>Gunneridae</taxon>
        <taxon>Pentapetalae</taxon>
        <taxon>asterids</taxon>
        <taxon>Ericales</taxon>
        <taxon>Ericaceae</taxon>
        <taxon>Ericoideae</taxon>
        <taxon>Rhodoreae</taxon>
        <taxon>Rhododendron</taxon>
    </lineage>
</organism>
<accession>A0ACC0PKI2</accession>
<protein>
    <submittedName>
        <fullName evidence="1">Uncharacterized protein</fullName>
    </submittedName>
</protein>
<comment type="caution">
    <text evidence="1">The sequence shown here is derived from an EMBL/GenBank/DDBJ whole genome shotgun (WGS) entry which is preliminary data.</text>
</comment>
<gene>
    <name evidence="1" type="ORF">RHMOL_Rhmol02G0007900</name>
</gene>
<evidence type="ECO:0000313" key="2">
    <source>
        <dbReference type="Proteomes" id="UP001062846"/>
    </source>
</evidence>
<dbReference type="EMBL" id="CM046389">
    <property type="protein sequence ID" value="KAI8566035.1"/>
    <property type="molecule type" value="Genomic_DNA"/>
</dbReference>
<keyword evidence="2" id="KW-1185">Reference proteome</keyword>
<dbReference type="Proteomes" id="UP001062846">
    <property type="component" value="Chromosome 2"/>
</dbReference>
<evidence type="ECO:0000313" key="1">
    <source>
        <dbReference type="EMBL" id="KAI8566035.1"/>
    </source>
</evidence>
<sequence length="314" mass="34798">MSNKAFSLFNMSNDPVNREFDGVTDTINPDELGPKGGYGLSGRIMLTAIVMLFAVVVLMVCLHIYARWYLHRARQLNLRRRRRRGSRTTLVFYSEEPNSAAASRGLDAALLGSLPVFLYSAKTHPHVVECAVCLSEFEENEKVRVLPKCNHGFHLDCIDMWFHSHSTCPLCRSPVEPVVEARDCVVSVGDIESGLPGTSSGFCDRCQGEEHDVAQTRRLGDRRKGLELQRVTIEVPRRHEFGDGLRLSSPASQGLRSPVSARFMSLKRILSFNARGVPVSPGVGTSRGVATSELDVESGRDESTQAQTRVQTPR</sequence>
<name>A0ACC0PKI2_RHOML</name>